<feature type="non-terminal residue" evidence="2">
    <location>
        <position position="1"/>
    </location>
</feature>
<organism evidence="2 3">
    <name type="scientific">Adineta steineri</name>
    <dbReference type="NCBI Taxonomy" id="433720"/>
    <lineage>
        <taxon>Eukaryota</taxon>
        <taxon>Metazoa</taxon>
        <taxon>Spiralia</taxon>
        <taxon>Gnathifera</taxon>
        <taxon>Rotifera</taxon>
        <taxon>Eurotatoria</taxon>
        <taxon>Bdelloidea</taxon>
        <taxon>Adinetida</taxon>
        <taxon>Adinetidae</taxon>
        <taxon>Adineta</taxon>
    </lineage>
</organism>
<protein>
    <submittedName>
        <fullName evidence="2">Uncharacterized protein</fullName>
    </submittedName>
</protein>
<gene>
    <name evidence="2" type="ORF">OKA104_LOCUS50884</name>
</gene>
<accession>A0A820NPF6</accession>
<name>A0A820NPF6_9BILA</name>
<sequence length="189" mass="20589">KDIVQQSKTPSTPVVIEAPKVESKPTPPTPTKTTTTTTIRTKAVTQPEEEELDDNEGFQVVRYRKRISSTTGPEKISPPASSTTTPKKRLSNDNDKRSMNIAGRQGVSTSTVSQIPKLKKDKKDVFSSNPPTPSSSFDTDIIPSSSIDSPRAKQIEQQPTLQQRKSVDVTQPKSLFSELLTSSPAPSVV</sequence>
<reference evidence="2" key="1">
    <citation type="submission" date="2021-02" db="EMBL/GenBank/DDBJ databases">
        <authorList>
            <person name="Nowell W R."/>
        </authorList>
    </citation>
    <scope>NUCLEOTIDE SEQUENCE</scope>
</reference>
<evidence type="ECO:0000256" key="1">
    <source>
        <dbReference type="SAM" id="MobiDB-lite"/>
    </source>
</evidence>
<evidence type="ECO:0000313" key="2">
    <source>
        <dbReference type="EMBL" id="CAF4391176.1"/>
    </source>
</evidence>
<evidence type="ECO:0000313" key="3">
    <source>
        <dbReference type="Proteomes" id="UP000663881"/>
    </source>
</evidence>
<dbReference type="AlphaFoldDB" id="A0A820NPF6"/>
<feature type="non-terminal residue" evidence="2">
    <location>
        <position position="189"/>
    </location>
</feature>
<dbReference type="Proteomes" id="UP000663881">
    <property type="component" value="Unassembled WGS sequence"/>
</dbReference>
<feature type="compositionally biased region" description="Acidic residues" evidence="1">
    <location>
        <begin position="47"/>
        <end position="56"/>
    </location>
</feature>
<proteinExistence type="predicted"/>
<comment type="caution">
    <text evidence="2">The sequence shown here is derived from an EMBL/GenBank/DDBJ whole genome shotgun (WGS) entry which is preliminary data.</text>
</comment>
<feature type="compositionally biased region" description="Polar residues" evidence="1">
    <location>
        <begin position="155"/>
        <end position="169"/>
    </location>
</feature>
<feature type="compositionally biased region" description="Low complexity" evidence="1">
    <location>
        <begin position="134"/>
        <end position="149"/>
    </location>
</feature>
<feature type="compositionally biased region" description="Polar residues" evidence="1">
    <location>
        <begin position="1"/>
        <end position="12"/>
    </location>
</feature>
<feature type="region of interest" description="Disordered" evidence="1">
    <location>
        <begin position="1"/>
        <end position="169"/>
    </location>
</feature>
<dbReference type="EMBL" id="CAJOAY010026508">
    <property type="protein sequence ID" value="CAF4391176.1"/>
    <property type="molecule type" value="Genomic_DNA"/>
</dbReference>